<dbReference type="GO" id="GO:0004065">
    <property type="term" value="F:arylsulfatase activity"/>
    <property type="evidence" value="ECO:0007669"/>
    <property type="project" value="TreeGrafter"/>
</dbReference>
<dbReference type="Pfam" id="PF00884">
    <property type="entry name" value="Sulfatase"/>
    <property type="match status" value="1"/>
</dbReference>
<evidence type="ECO:0000256" key="4">
    <source>
        <dbReference type="ARBA" id="ARBA00022837"/>
    </source>
</evidence>
<dbReference type="SUPFAM" id="SSF53649">
    <property type="entry name" value="Alkaline phosphatase-like"/>
    <property type="match status" value="1"/>
</dbReference>
<keyword evidence="2" id="KW-0479">Metal-binding</keyword>
<reference evidence="6" key="1">
    <citation type="submission" date="2020-04" db="EMBL/GenBank/DDBJ databases">
        <title>Genome Assembly and Annotation of Botryosphaeria dothidea sdau 11-99, a Latent Pathogen of Apple Fruit Ring Rot in China.</title>
        <authorList>
            <person name="Yu C."/>
            <person name="Diao Y."/>
            <person name="Lu Q."/>
            <person name="Zhao J."/>
            <person name="Cui S."/>
            <person name="Peng C."/>
            <person name="He B."/>
            <person name="Liu H."/>
        </authorList>
    </citation>
    <scope>NUCLEOTIDE SEQUENCE [LARGE SCALE GENOMIC DNA]</scope>
    <source>
        <strain evidence="6">Sdau11-99</strain>
    </source>
</reference>
<gene>
    <name evidence="6" type="ORF">GTA08_BOTSDO07451</name>
</gene>
<organism evidence="6 7">
    <name type="scientific">Botryosphaeria dothidea</name>
    <dbReference type="NCBI Taxonomy" id="55169"/>
    <lineage>
        <taxon>Eukaryota</taxon>
        <taxon>Fungi</taxon>
        <taxon>Dikarya</taxon>
        <taxon>Ascomycota</taxon>
        <taxon>Pezizomycotina</taxon>
        <taxon>Dothideomycetes</taxon>
        <taxon>Dothideomycetes incertae sedis</taxon>
        <taxon>Botryosphaeriales</taxon>
        <taxon>Botryosphaeriaceae</taxon>
        <taxon>Botryosphaeria</taxon>
    </lineage>
</organism>
<dbReference type="PROSITE" id="PS00149">
    <property type="entry name" value="SULFATASE_2"/>
    <property type="match status" value="1"/>
</dbReference>
<dbReference type="InterPro" id="IPR017850">
    <property type="entry name" value="Alkaline_phosphatase_core_sf"/>
</dbReference>
<dbReference type="Gene3D" id="3.40.720.10">
    <property type="entry name" value="Alkaline Phosphatase, subunit A"/>
    <property type="match status" value="1"/>
</dbReference>
<sequence>MPSSVQSKRPNFLVIVADDLGFSDVGAFGSEIKTPNIDSLAKDGVRFTDFHAASACSPTRSMLLTGTDNHIAGVGAMFERIPEFQRGKPGYEGYLNDRVVPLPELLRESGYYTIMSGKWHLGLHREKWPCARGFERSYSLLPGAANHYGHEPQLDAEDKEPLMIKACPVFHVEDDREIKPSDLGKEFPGGVFYSSDAYAAKMCQYLDDRTPDQREKPFFAYLPFSAPHWPLQCPKEDRDAYKGLYDDGPEALRQARLSKLKKMGLVPDHAVPHPVVAPQQHMAPKEERFLSREWESLSTEQKAHSSRTMEIYAGMVQRMDTCIGKVLDKLRATGELENTFVIFMSDNGAEGLLLEAMPVINENIFDHIKKYYDNSRENLGSYNSYCWYGPHWASAATAPSRLYKCFTSEGGIRVPLVLNYPPLTASAEARGTGIDHSFATVMDIAPTVLDLAGVRHPGTEWKGREIKPMRGKSWVPYLARSSDTVTSIHEEDFVQGWELFGRMAVRKKHFKATYIPQPFGPDKWQLFDLEADPGETKDLAEAQPEKLKELLLEWEKYVDEVGLIGEAPEHGVFVADQATET</sequence>
<proteinExistence type="inferred from homology"/>
<dbReference type="EMBL" id="WWBZ02000051">
    <property type="protein sequence ID" value="KAF4303714.1"/>
    <property type="molecule type" value="Genomic_DNA"/>
</dbReference>
<evidence type="ECO:0000256" key="3">
    <source>
        <dbReference type="ARBA" id="ARBA00022801"/>
    </source>
</evidence>
<evidence type="ECO:0000313" key="7">
    <source>
        <dbReference type="Proteomes" id="UP000572817"/>
    </source>
</evidence>
<dbReference type="AlphaFoldDB" id="A0A8H4MYE5"/>
<dbReference type="GO" id="GO:0046872">
    <property type="term" value="F:metal ion binding"/>
    <property type="evidence" value="ECO:0007669"/>
    <property type="project" value="UniProtKB-KW"/>
</dbReference>
<dbReference type="PANTHER" id="PTHR42693">
    <property type="entry name" value="ARYLSULFATASE FAMILY MEMBER"/>
    <property type="match status" value="1"/>
</dbReference>
<dbReference type="Gene3D" id="3.30.1120.10">
    <property type="match status" value="1"/>
</dbReference>
<comment type="caution">
    <text evidence="6">The sequence shown here is derived from an EMBL/GenBank/DDBJ whole genome shotgun (WGS) entry which is preliminary data.</text>
</comment>
<dbReference type="InterPro" id="IPR024607">
    <property type="entry name" value="Sulfatase_CS"/>
</dbReference>
<dbReference type="InterPro" id="IPR000917">
    <property type="entry name" value="Sulfatase_N"/>
</dbReference>
<feature type="domain" description="Sulfatase N-terminal" evidence="5">
    <location>
        <begin position="10"/>
        <end position="454"/>
    </location>
</feature>
<accession>A0A8H4MYE5</accession>
<evidence type="ECO:0000259" key="5">
    <source>
        <dbReference type="Pfam" id="PF00884"/>
    </source>
</evidence>
<protein>
    <submittedName>
        <fullName evidence="6">Arylsulfatase</fullName>
    </submittedName>
</protein>
<keyword evidence="4" id="KW-0106">Calcium</keyword>
<name>A0A8H4MYE5_9PEZI</name>
<dbReference type="Proteomes" id="UP000572817">
    <property type="component" value="Unassembled WGS sequence"/>
</dbReference>
<evidence type="ECO:0000256" key="1">
    <source>
        <dbReference type="ARBA" id="ARBA00008779"/>
    </source>
</evidence>
<dbReference type="InterPro" id="IPR050738">
    <property type="entry name" value="Sulfatase"/>
</dbReference>
<dbReference type="PANTHER" id="PTHR42693:SF33">
    <property type="entry name" value="ARYLSULFATASE"/>
    <property type="match status" value="1"/>
</dbReference>
<keyword evidence="7" id="KW-1185">Reference proteome</keyword>
<comment type="similarity">
    <text evidence="1">Belongs to the sulfatase family.</text>
</comment>
<evidence type="ECO:0000256" key="2">
    <source>
        <dbReference type="ARBA" id="ARBA00022723"/>
    </source>
</evidence>
<keyword evidence="3" id="KW-0378">Hydrolase</keyword>
<evidence type="ECO:0000313" key="6">
    <source>
        <dbReference type="EMBL" id="KAF4303714.1"/>
    </source>
</evidence>
<dbReference type="OrthoDB" id="103349at2759"/>
<dbReference type="CDD" id="cd16025">
    <property type="entry name" value="PAS_like"/>
    <property type="match status" value="1"/>
</dbReference>